<reference evidence="1" key="1">
    <citation type="journal article" date="2017" name="Science">
        <title>Giant viruses with an expanded complement of translation system components.</title>
        <authorList>
            <person name="Schulz F."/>
            <person name="Yutin N."/>
            <person name="Ivanova N.N."/>
            <person name="Ortega D.R."/>
            <person name="Lee T.K."/>
            <person name="Vierheilig J."/>
            <person name="Daims H."/>
            <person name="Horn M."/>
            <person name="Wagner M."/>
            <person name="Jensen G.J."/>
            <person name="Kyrpides N.C."/>
            <person name="Koonin E.V."/>
            <person name="Woyke T."/>
        </authorList>
    </citation>
    <scope>NUCLEOTIDE SEQUENCE</scope>
    <source>
        <strain evidence="1">KNV1</strain>
    </source>
</reference>
<name>A0A1V0SIV2_9VIRU</name>
<dbReference type="EMBL" id="KY684109">
    <property type="protein sequence ID" value="ARF11647.1"/>
    <property type="molecule type" value="Genomic_DNA"/>
</dbReference>
<protein>
    <submittedName>
        <fullName evidence="1">Uncharacterized protein</fullName>
    </submittedName>
</protein>
<organism evidence="1">
    <name type="scientific">Klosneuvirus KNV1</name>
    <dbReference type="NCBI Taxonomy" id="1977640"/>
    <lineage>
        <taxon>Viruses</taxon>
        <taxon>Varidnaviria</taxon>
        <taxon>Bamfordvirae</taxon>
        <taxon>Nucleocytoviricota</taxon>
        <taxon>Megaviricetes</taxon>
        <taxon>Imitervirales</taxon>
        <taxon>Mimiviridae</taxon>
        <taxon>Klosneuvirinae</taxon>
        <taxon>Klosneuvirus</taxon>
    </lineage>
</organism>
<sequence length="201" mass="23496">MYNMSKKLHAVFTLNGVNSSNSVKIVHTDNITLTPEHKVEDVMIERYDIIPHVCGEMYQCNITDVFLTSSKKLPMMYINVIHDKPLKRFLLFRLYLCFTIEKDVKDIKNLNQLLGHPISGKFSLETSIDGQRQEIDADIGNYTTHTSMRKKLVNFTTADDMKELINSLIEDINKKQKEIFEKEYGHYKPPEKYISLRDYKL</sequence>
<accession>A0A1V0SIV2</accession>
<evidence type="ECO:0000313" key="1">
    <source>
        <dbReference type="EMBL" id="ARF11647.1"/>
    </source>
</evidence>
<gene>
    <name evidence="1" type="ORF">Klosneuvirus_2_83</name>
</gene>
<proteinExistence type="predicted"/>